<evidence type="ECO:0000313" key="5">
    <source>
        <dbReference type="EMBL" id="EDV20954.1"/>
    </source>
</evidence>
<dbReference type="EMBL" id="DS985256">
    <property type="protein sequence ID" value="EDV20954.1"/>
    <property type="molecule type" value="Genomic_DNA"/>
</dbReference>
<feature type="region of interest" description="Disordered" evidence="3">
    <location>
        <begin position="1"/>
        <end position="51"/>
    </location>
</feature>
<proteinExistence type="predicted"/>
<evidence type="ECO:0000256" key="1">
    <source>
        <dbReference type="ARBA" id="ARBA00022884"/>
    </source>
</evidence>
<dbReference type="InterPro" id="IPR012677">
    <property type="entry name" value="Nucleotide-bd_a/b_plait_sf"/>
</dbReference>
<sequence length="164" mass="18758">MDNDKSQASSINRLKRRQEWWKKHAKKDASQSSNPIQNLNSENNAAAEIKPPLKNKSSKRFILFLGNLSYSTTDEDILKHFKKCGHNLQVRLLTKKDGSPRGCAFLEAFRYADYQKALKYHHTSLNERKINVEVTCGGGGIYIGMLRQALKLEMSVNSYNKIQI</sequence>
<evidence type="ECO:0000313" key="6">
    <source>
        <dbReference type="Proteomes" id="UP000009022"/>
    </source>
</evidence>
<dbReference type="GO" id="GO:0034057">
    <property type="term" value="F:RNA strand-exchange activity"/>
    <property type="evidence" value="ECO:0000318"/>
    <property type="project" value="GO_Central"/>
</dbReference>
<dbReference type="RefSeq" id="XP_002116598.1">
    <property type="nucleotide sequence ID" value="XM_002116562.1"/>
</dbReference>
<dbReference type="SUPFAM" id="SSF54928">
    <property type="entry name" value="RNA-binding domain, RBD"/>
    <property type="match status" value="1"/>
</dbReference>
<keyword evidence="6" id="KW-1185">Reference proteome</keyword>
<dbReference type="PANTHER" id="PTHR23236">
    <property type="entry name" value="EUKARYOTIC TRANSLATION INITIATION FACTOR 4B/4H"/>
    <property type="match status" value="1"/>
</dbReference>
<dbReference type="GO" id="GO:0019843">
    <property type="term" value="F:rRNA binding"/>
    <property type="evidence" value="ECO:0000318"/>
    <property type="project" value="GO_Central"/>
</dbReference>
<organism evidence="5 6">
    <name type="scientific">Trichoplax adhaerens</name>
    <name type="common">Trichoplax reptans</name>
    <dbReference type="NCBI Taxonomy" id="10228"/>
    <lineage>
        <taxon>Eukaryota</taxon>
        <taxon>Metazoa</taxon>
        <taxon>Placozoa</taxon>
        <taxon>Uniplacotomia</taxon>
        <taxon>Trichoplacea</taxon>
        <taxon>Trichoplacidae</taxon>
        <taxon>Trichoplax</taxon>
    </lineage>
</organism>
<feature type="domain" description="RRM" evidence="4">
    <location>
        <begin position="61"/>
        <end position="148"/>
    </location>
</feature>
<feature type="compositionally biased region" description="Polar residues" evidence="3">
    <location>
        <begin position="1"/>
        <end position="12"/>
    </location>
</feature>
<dbReference type="AlphaFoldDB" id="B3S8H6"/>
<dbReference type="HOGENOM" id="CLU_1621153_0_0_1"/>
<dbReference type="Gene3D" id="3.30.70.330">
    <property type="match status" value="1"/>
</dbReference>
<dbReference type="GO" id="GO:0001731">
    <property type="term" value="P:formation of translation preinitiation complex"/>
    <property type="evidence" value="ECO:0000318"/>
    <property type="project" value="GO_Central"/>
</dbReference>
<dbReference type="PANTHER" id="PTHR23236:SF51">
    <property type="entry name" value="NUCLEOLAR PROTEIN 6"/>
    <property type="match status" value="1"/>
</dbReference>
<dbReference type="FunFam" id="3.30.70.330:FF:001587">
    <property type="match status" value="1"/>
</dbReference>
<dbReference type="GO" id="GO:0042274">
    <property type="term" value="P:ribosomal small subunit biogenesis"/>
    <property type="evidence" value="ECO:0000318"/>
    <property type="project" value="GO_Central"/>
</dbReference>
<evidence type="ECO:0000256" key="3">
    <source>
        <dbReference type="SAM" id="MobiDB-lite"/>
    </source>
</evidence>
<evidence type="ECO:0000259" key="4">
    <source>
        <dbReference type="PROSITE" id="PS50102"/>
    </source>
</evidence>
<dbReference type="GeneID" id="6757745"/>
<dbReference type="Proteomes" id="UP000009022">
    <property type="component" value="Unassembled WGS sequence"/>
</dbReference>
<dbReference type="InParanoid" id="B3S8H6"/>
<protein>
    <recommendedName>
        <fullName evidence="4">RRM domain-containing protein</fullName>
    </recommendedName>
</protein>
<dbReference type="GO" id="GO:0005730">
    <property type="term" value="C:nucleolus"/>
    <property type="evidence" value="ECO:0000318"/>
    <property type="project" value="GO_Central"/>
</dbReference>
<dbReference type="InterPro" id="IPR034228">
    <property type="entry name" value="Nop6_RRM"/>
</dbReference>
<dbReference type="PhylomeDB" id="B3S8H6"/>
<keyword evidence="1 2" id="KW-0694">RNA-binding</keyword>
<dbReference type="GO" id="GO:0097010">
    <property type="term" value="P:eukaryotic translation initiation factor 4F complex assembly"/>
    <property type="evidence" value="ECO:0000318"/>
    <property type="project" value="GO_Central"/>
</dbReference>
<dbReference type="eggNOG" id="KOG0118">
    <property type="taxonomic scope" value="Eukaryota"/>
</dbReference>
<dbReference type="Pfam" id="PF00076">
    <property type="entry name" value="RRM_1"/>
    <property type="match status" value="1"/>
</dbReference>
<name>B3S8H6_TRIAD</name>
<dbReference type="GO" id="GO:0033592">
    <property type="term" value="F:RNA strand annealing activity"/>
    <property type="evidence" value="ECO:0000318"/>
    <property type="project" value="GO_Central"/>
</dbReference>
<dbReference type="KEGG" id="tad:TRIADDRAFT_60544"/>
<gene>
    <name evidence="5" type="ORF">TRIADDRAFT_60544</name>
</gene>
<dbReference type="CTD" id="6757745"/>
<dbReference type="SMART" id="SM00360">
    <property type="entry name" value="RRM"/>
    <property type="match status" value="1"/>
</dbReference>
<dbReference type="OMA" id="KQYKVFV"/>
<dbReference type="GO" id="GO:0043024">
    <property type="term" value="F:ribosomal small subunit binding"/>
    <property type="evidence" value="ECO:0000318"/>
    <property type="project" value="GO_Central"/>
</dbReference>
<dbReference type="InterPro" id="IPR000504">
    <property type="entry name" value="RRM_dom"/>
</dbReference>
<dbReference type="STRING" id="10228.B3S8H6"/>
<evidence type="ECO:0000256" key="2">
    <source>
        <dbReference type="PROSITE-ProRule" id="PRU00176"/>
    </source>
</evidence>
<reference evidence="5 6" key="1">
    <citation type="journal article" date="2008" name="Nature">
        <title>The Trichoplax genome and the nature of placozoans.</title>
        <authorList>
            <person name="Srivastava M."/>
            <person name="Begovic E."/>
            <person name="Chapman J."/>
            <person name="Putnam N.H."/>
            <person name="Hellsten U."/>
            <person name="Kawashima T."/>
            <person name="Kuo A."/>
            <person name="Mitros T."/>
            <person name="Salamov A."/>
            <person name="Carpenter M.L."/>
            <person name="Signorovitch A.Y."/>
            <person name="Moreno M.A."/>
            <person name="Kamm K."/>
            <person name="Grimwood J."/>
            <person name="Schmutz J."/>
            <person name="Shapiro H."/>
            <person name="Grigoriev I.V."/>
            <person name="Buss L.W."/>
            <person name="Schierwater B."/>
            <person name="Dellaporta S.L."/>
            <person name="Rokhsar D.S."/>
        </authorList>
    </citation>
    <scope>NUCLEOTIDE SEQUENCE [LARGE SCALE GENOMIC DNA]</scope>
    <source>
        <strain evidence="5 6">Grell-BS-1999</strain>
    </source>
</reference>
<feature type="compositionally biased region" description="Polar residues" evidence="3">
    <location>
        <begin position="30"/>
        <end position="44"/>
    </location>
</feature>
<dbReference type="OrthoDB" id="272703at2759"/>
<accession>B3S8H6</accession>
<dbReference type="InterPro" id="IPR035979">
    <property type="entry name" value="RBD_domain_sf"/>
</dbReference>
<dbReference type="PROSITE" id="PS50102">
    <property type="entry name" value="RRM"/>
    <property type="match status" value="1"/>
</dbReference>
<dbReference type="CDD" id="cd12400">
    <property type="entry name" value="RRM_Nop6"/>
    <property type="match status" value="1"/>
</dbReference>